<evidence type="ECO:0000256" key="1">
    <source>
        <dbReference type="SAM" id="MobiDB-lite"/>
    </source>
</evidence>
<sequence>YVGSDDVYVAEDDVPKPARSEGKKRQSAEKPAGKKTKRVKYEDDPSSDSSSDSSSGSSSGSSSDSSSPPSHAPAPAKKRRKTGELMVRSLPPPPLPPCASSPPGPGGLSCCDACFAAFADSVLAAAARNVGSRVVRDKARAVAELRERLGGELVALRELNERHGGGD</sequence>
<organism evidence="2 3">
    <name type="scientific">Tetraparma gracilis</name>
    <dbReference type="NCBI Taxonomy" id="2962635"/>
    <lineage>
        <taxon>Eukaryota</taxon>
        <taxon>Sar</taxon>
        <taxon>Stramenopiles</taxon>
        <taxon>Ochrophyta</taxon>
        <taxon>Bolidophyceae</taxon>
        <taxon>Parmales</taxon>
        <taxon>Triparmaceae</taxon>
        <taxon>Tetraparma</taxon>
    </lineage>
</organism>
<feature type="compositionally biased region" description="Basic and acidic residues" evidence="1">
    <location>
        <begin position="13"/>
        <end position="32"/>
    </location>
</feature>
<keyword evidence="3" id="KW-1185">Reference proteome</keyword>
<feature type="compositionally biased region" description="Pro residues" evidence="1">
    <location>
        <begin position="90"/>
        <end position="105"/>
    </location>
</feature>
<gene>
    <name evidence="2" type="ORF">TeGR_g2236</name>
</gene>
<evidence type="ECO:0000313" key="2">
    <source>
        <dbReference type="EMBL" id="GMI37515.1"/>
    </source>
</evidence>
<dbReference type="EMBL" id="BRYB01001978">
    <property type="protein sequence ID" value="GMI37515.1"/>
    <property type="molecule type" value="Genomic_DNA"/>
</dbReference>
<evidence type="ECO:0000313" key="3">
    <source>
        <dbReference type="Proteomes" id="UP001165060"/>
    </source>
</evidence>
<name>A0ABQ6N181_9STRA</name>
<comment type="caution">
    <text evidence="2">The sequence shown here is derived from an EMBL/GenBank/DDBJ whole genome shotgun (WGS) entry which is preliminary data.</text>
</comment>
<feature type="non-terminal residue" evidence="2">
    <location>
        <position position="1"/>
    </location>
</feature>
<feature type="compositionally biased region" description="Low complexity" evidence="1">
    <location>
        <begin position="47"/>
        <end position="69"/>
    </location>
</feature>
<protein>
    <submittedName>
        <fullName evidence="2">Uncharacterized protein</fullName>
    </submittedName>
</protein>
<proteinExistence type="predicted"/>
<dbReference type="Proteomes" id="UP001165060">
    <property type="component" value="Unassembled WGS sequence"/>
</dbReference>
<feature type="region of interest" description="Disordered" evidence="1">
    <location>
        <begin position="1"/>
        <end position="105"/>
    </location>
</feature>
<accession>A0ABQ6N181</accession>
<reference evidence="2 3" key="1">
    <citation type="journal article" date="2023" name="Commun. Biol.">
        <title>Genome analysis of Parmales, the sister group of diatoms, reveals the evolutionary specialization of diatoms from phago-mixotrophs to photoautotrophs.</title>
        <authorList>
            <person name="Ban H."/>
            <person name="Sato S."/>
            <person name="Yoshikawa S."/>
            <person name="Yamada K."/>
            <person name="Nakamura Y."/>
            <person name="Ichinomiya M."/>
            <person name="Sato N."/>
            <person name="Blanc-Mathieu R."/>
            <person name="Endo H."/>
            <person name="Kuwata A."/>
            <person name="Ogata H."/>
        </authorList>
    </citation>
    <scope>NUCLEOTIDE SEQUENCE [LARGE SCALE GENOMIC DNA]</scope>
</reference>